<dbReference type="Pfam" id="PF07978">
    <property type="entry name" value="NIPSNAP"/>
    <property type="match status" value="2"/>
</dbReference>
<dbReference type="GO" id="GO:0000423">
    <property type="term" value="P:mitophagy"/>
    <property type="evidence" value="ECO:0007669"/>
    <property type="project" value="UniProtKB-ARBA"/>
</dbReference>
<dbReference type="Ensembl" id="ENSCSAVT00000010034.1">
    <property type="protein sequence ID" value="ENSCSAVP00000009914.1"/>
    <property type="gene ID" value="ENSCSAVG00000005831.1"/>
</dbReference>
<dbReference type="InterPro" id="IPR051557">
    <property type="entry name" value="NipSnap_domain"/>
</dbReference>
<sequence length="244" mass="28543">MQQQKFQISRPSAQAASRQFTSDSTDNKSGKVYELRKYVFKPDSVAEFNKLNEMFYLRTNFSKLIGYWSCEMGSQLNSYVHIWEYDNLQHRASVRKELSQNEEWIGKYFTNLCTMMISQENSTMYMPFWCDTVNSSPKQNGIYELMTYTMVMGGPVIWGKQLRATVESHKRLGYSDLVGVWYTDIGDHNTVHVLWRHDSYDSRRIGREKAHGDAVVINKVRDNFRNVTKHSSVIMLPTPWSTIQ</sequence>
<dbReference type="InParanoid" id="H2YX53"/>
<dbReference type="PANTHER" id="PTHR21017">
    <property type="entry name" value="NIPSNAP-RELATED"/>
    <property type="match status" value="1"/>
</dbReference>
<dbReference type="AlphaFoldDB" id="H2YX53"/>
<evidence type="ECO:0000256" key="2">
    <source>
        <dbReference type="SAM" id="MobiDB-lite"/>
    </source>
</evidence>
<dbReference type="GO" id="GO:0005739">
    <property type="term" value="C:mitochondrion"/>
    <property type="evidence" value="ECO:0007669"/>
    <property type="project" value="TreeGrafter"/>
</dbReference>
<dbReference type="PANTHER" id="PTHR21017:SF19">
    <property type="entry name" value="PROTEIN NIPSNAP HOMOLOG 3B"/>
    <property type="match status" value="1"/>
</dbReference>
<dbReference type="GeneTree" id="ENSGT00950000183018"/>
<feature type="region of interest" description="Disordered" evidence="2">
    <location>
        <begin position="1"/>
        <end position="28"/>
    </location>
</feature>
<dbReference type="FunCoup" id="H2YX53">
    <property type="interactions" value="16"/>
</dbReference>
<dbReference type="SUPFAM" id="SSF54909">
    <property type="entry name" value="Dimeric alpha+beta barrel"/>
    <property type="match status" value="2"/>
</dbReference>
<dbReference type="eggNOG" id="KOG2883">
    <property type="taxonomic scope" value="Eukaryota"/>
</dbReference>
<accession>H2YX53</accession>
<evidence type="ECO:0000313" key="4">
    <source>
        <dbReference type="Ensembl" id="ENSCSAVP00000009914.1"/>
    </source>
</evidence>
<organism evidence="4 5">
    <name type="scientific">Ciona savignyi</name>
    <name type="common">Pacific transparent sea squirt</name>
    <dbReference type="NCBI Taxonomy" id="51511"/>
    <lineage>
        <taxon>Eukaryota</taxon>
        <taxon>Metazoa</taxon>
        <taxon>Chordata</taxon>
        <taxon>Tunicata</taxon>
        <taxon>Ascidiacea</taxon>
        <taxon>Phlebobranchia</taxon>
        <taxon>Cionidae</taxon>
        <taxon>Ciona</taxon>
    </lineage>
</organism>
<reference evidence="5" key="1">
    <citation type="submission" date="2003-08" db="EMBL/GenBank/DDBJ databases">
        <authorList>
            <person name="Birren B."/>
            <person name="Nusbaum C."/>
            <person name="Abebe A."/>
            <person name="Abouelleil A."/>
            <person name="Adekoya E."/>
            <person name="Ait-zahra M."/>
            <person name="Allen N."/>
            <person name="Allen T."/>
            <person name="An P."/>
            <person name="Anderson M."/>
            <person name="Anderson S."/>
            <person name="Arachchi H."/>
            <person name="Armbruster J."/>
            <person name="Bachantsang P."/>
            <person name="Baldwin J."/>
            <person name="Barry A."/>
            <person name="Bayul T."/>
            <person name="Blitshsteyn B."/>
            <person name="Bloom T."/>
            <person name="Blye J."/>
            <person name="Boguslavskiy L."/>
            <person name="Borowsky M."/>
            <person name="Boukhgalter B."/>
            <person name="Brunache A."/>
            <person name="Butler J."/>
            <person name="Calixte N."/>
            <person name="Calvo S."/>
            <person name="Camarata J."/>
            <person name="Campo K."/>
            <person name="Chang J."/>
            <person name="Cheshatsang Y."/>
            <person name="Citroen M."/>
            <person name="Collymore A."/>
            <person name="Considine T."/>
            <person name="Cook A."/>
            <person name="Cooke P."/>
            <person name="Corum B."/>
            <person name="Cuomo C."/>
            <person name="David R."/>
            <person name="Dawoe T."/>
            <person name="Degray S."/>
            <person name="Dodge S."/>
            <person name="Dooley K."/>
            <person name="Dorje P."/>
            <person name="Dorjee K."/>
            <person name="Dorris L."/>
            <person name="Duffey N."/>
            <person name="Dupes A."/>
            <person name="Elkins T."/>
            <person name="Engels R."/>
            <person name="Erickson J."/>
            <person name="Farina A."/>
            <person name="Faro S."/>
            <person name="Ferreira P."/>
            <person name="Fischer H."/>
            <person name="Fitzgerald M."/>
            <person name="Foley K."/>
            <person name="Gage D."/>
            <person name="Galagan J."/>
            <person name="Gearin G."/>
            <person name="Gnerre S."/>
            <person name="Gnirke A."/>
            <person name="Goyette A."/>
            <person name="Graham J."/>
            <person name="Grandbois E."/>
            <person name="Gyaltsen K."/>
            <person name="Hafez N."/>
            <person name="Hagopian D."/>
            <person name="Hagos B."/>
            <person name="Hall J."/>
            <person name="Hatcher B."/>
            <person name="Heller A."/>
            <person name="Higgins H."/>
            <person name="Honan T."/>
            <person name="Horn A."/>
            <person name="Houde N."/>
            <person name="Hughes L."/>
            <person name="Hulme W."/>
            <person name="Husby E."/>
            <person name="Iliev I."/>
            <person name="Jaffe D."/>
            <person name="Jones C."/>
            <person name="Kamal M."/>
            <person name="Kamat A."/>
            <person name="Kamvysselis M."/>
            <person name="Karlsson E."/>
            <person name="Kells C."/>
            <person name="Kieu A."/>
            <person name="Kisner P."/>
            <person name="Kodira C."/>
            <person name="Kulbokas E."/>
            <person name="Labutti K."/>
            <person name="Lama D."/>
            <person name="Landers T."/>
            <person name="Leger J."/>
            <person name="Levine S."/>
            <person name="Lewis D."/>
            <person name="Lewis T."/>
            <person name="Lindblad-toh K."/>
            <person name="Liu X."/>
            <person name="Lokyitsang T."/>
            <person name="Lokyitsang Y."/>
            <person name="Lucien O."/>
            <person name="Lui A."/>
            <person name="Ma L.J."/>
            <person name="Mabbitt R."/>
            <person name="Macdonald J."/>
            <person name="Maclean C."/>
            <person name="Major J."/>
            <person name="Manning J."/>
            <person name="Marabella R."/>
            <person name="Maru K."/>
            <person name="Matthews C."/>
            <person name="Mauceli E."/>
            <person name="Mccarthy M."/>
            <person name="Mcdonough S."/>
            <person name="Mcghee T."/>
            <person name="Meldrim J."/>
            <person name="Meneus L."/>
            <person name="Mesirov J."/>
            <person name="Mihalev A."/>
            <person name="Mihova T."/>
            <person name="Mikkelsen T."/>
            <person name="Mlenga V."/>
            <person name="Moru K."/>
            <person name="Mozes J."/>
            <person name="Mulrain L."/>
            <person name="Munson G."/>
            <person name="Naylor J."/>
            <person name="Newes C."/>
            <person name="Nguyen C."/>
            <person name="Nguyen N."/>
            <person name="Nguyen T."/>
            <person name="Nicol R."/>
            <person name="Nielsen C."/>
            <person name="Nizzari M."/>
            <person name="Norbu C."/>
            <person name="Norbu N."/>
            <person name="O'donnell P."/>
            <person name="Okoawo O."/>
            <person name="O'leary S."/>
            <person name="Omotosho B."/>
            <person name="O'neill K."/>
            <person name="Osman S."/>
            <person name="Parker S."/>
            <person name="Perrin D."/>
            <person name="Phunkhang P."/>
            <person name="Piqani B."/>
            <person name="Purcell S."/>
            <person name="Rachupka T."/>
            <person name="Ramasamy U."/>
            <person name="Rameau R."/>
            <person name="Ray V."/>
            <person name="Raymond C."/>
            <person name="Retta R."/>
            <person name="Richardson S."/>
            <person name="Rise C."/>
            <person name="Rodriguez J."/>
            <person name="Rogers J."/>
            <person name="Rogov P."/>
            <person name="Rutman M."/>
            <person name="Schupbach R."/>
            <person name="Seaman C."/>
            <person name="Settipalli S."/>
            <person name="Sharpe T."/>
            <person name="Sheridan J."/>
            <person name="Sherpa N."/>
            <person name="Shi J."/>
            <person name="Smirnov S."/>
            <person name="Smith C."/>
            <person name="Sougnez C."/>
            <person name="Spencer B."/>
            <person name="Stalker J."/>
            <person name="Stange-thomann N."/>
            <person name="Stavropoulos S."/>
            <person name="Stetson K."/>
            <person name="Stone C."/>
            <person name="Stone S."/>
            <person name="Stubbs M."/>
            <person name="Talamas J."/>
            <person name="Tchuinga P."/>
            <person name="Tenzing P."/>
            <person name="Tesfaye S."/>
            <person name="Theodore J."/>
            <person name="Thoulutsang Y."/>
            <person name="Topham K."/>
            <person name="Towey S."/>
            <person name="Tsamla T."/>
            <person name="Tsomo N."/>
            <person name="Vallee D."/>
            <person name="Vassiliev H."/>
            <person name="Venkataraman V."/>
            <person name="Vinson J."/>
            <person name="Vo A."/>
            <person name="Wade C."/>
            <person name="Wang S."/>
            <person name="Wangchuk T."/>
            <person name="Wangdi T."/>
            <person name="Whittaker C."/>
            <person name="Wilkinson J."/>
            <person name="Wu Y."/>
            <person name="Wyman D."/>
            <person name="Yadav S."/>
            <person name="Yang S."/>
            <person name="Yang X."/>
            <person name="Yeager S."/>
            <person name="Yee E."/>
            <person name="Young G."/>
            <person name="Zainoun J."/>
            <person name="Zembeck L."/>
            <person name="Zimmer A."/>
            <person name="Zody M."/>
            <person name="Lander E."/>
        </authorList>
    </citation>
    <scope>NUCLEOTIDE SEQUENCE [LARGE SCALE GENOMIC DNA]</scope>
</reference>
<evidence type="ECO:0000313" key="5">
    <source>
        <dbReference type="Proteomes" id="UP000007875"/>
    </source>
</evidence>
<reference evidence="4" key="3">
    <citation type="submission" date="2025-09" db="UniProtKB">
        <authorList>
            <consortium name="Ensembl"/>
        </authorList>
    </citation>
    <scope>IDENTIFICATION</scope>
</reference>
<dbReference type="STRING" id="51511.ENSCSAVP00000009914"/>
<dbReference type="OMA" id="WYESADH"/>
<evidence type="ECO:0000259" key="3">
    <source>
        <dbReference type="Pfam" id="PF07978"/>
    </source>
</evidence>
<dbReference type="FunFam" id="3.30.70.100:FF:000017">
    <property type="entry name" value="Protein NipSnap homolog 3A"/>
    <property type="match status" value="1"/>
</dbReference>
<reference evidence="4" key="2">
    <citation type="submission" date="2025-08" db="UniProtKB">
        <authorList>
            <consortium name="Ensembl"/>
        </authorList>
    </citation>
    <scope>IDENTIFICATION</scope>
</reference>
<dbReference type="HOGENOM" id="CLU_085919_0_1_1"/>
<protein>
    <recommendedName>
        <fullName evidence="3">NIPSNAP domain-containing protein</fullName>
    </recommendedName>
</protein>
<dbReference type="Proteomes" id="UP000007875">
    <property type="component" value="Unassembled WGS sequence"/>
</dbReference>
<feature type="domain" description="NIPSNAP" evidence="3">
    <location>
        <begin position="143"/>
        <end position="241"/>
    </location>
</feature>
<dbReference type="Gene3D" id="3.30.70.100">
    <property type="match status" value="2"/>
</dbReference>
<name>H2YX53_CIOSA</name>
<feature type="domain" description="NIPSNAP" evidence="3">
    <location>
        <begin position="33"/>
        <end position="128"/>
    </location>
</feature>
<dbReference type="InterPro" id="IPR011008">
    <property type="entry name" value="Dimeric_a/b-barrel"/>
</dbReference>
<evidence type="ECO:0000256" key="1">
    <source>
        <dbReference type="ARBA" id="ARBA00005291"/>
    </source>
</evidence>
<feature type="compositionally biased region" description="Polar residues" evidence="2">
    <location>
        <begin position="1"/>
        <end position="24"/>
    </location>
</feature>
<proteinExistence type="inferred from homology"/>
<comment type="similarity">
    <text evidence="1">Belongs to the NipSnap family.</text>
</comment>
<keyword evidence="5" id="KW-1185">Reference proteome</keyword>
<dbReference type="InterPro" id="IPR012577">
    <property type="entry name" value="NIPSNAP"/>
</dbReference>